<dbReference type="OrthoDB" id="771937at2759"/>
<keyword evidence="5" id="KW-0611">Plant defense</keyword>
<feature type="domain" description="NB-ARC" evidence="7">
    <location>
        <begin position="205"/>
        <end position="357"/>
    </location>
</feature>
<keyword evidence="6" id="KW-0067">ATP-binding</keyword>
<gene>
    <name evidence="11" type="ORF">ZIOFF_001837</name>
</gene>
<evidence type="ECO:0000259" key="9">
    <source>
        <dbReference type="Pfam" id="PF23559"/>
    </source>
</evidence>
<dbReference type="Proteomes" id="UP000734854">
    <property type="component" value="Unassembled WGS sequence"/>
</dbReference>
<dbReference type="GO" id="GO:0002758">
    <property type="term" value="P:innate immune response-activating signaling pathway"/>
    <property type="evidence" value="ECO:0007669"/>
    <property type="project" value="UniProtKB-ARBA"/>
</dbReference>
<dbReference type="Pfam" id="PF23559">
    <property type="entry name" value="WHD_DRP"/>
    <property type="match status" value="1"/>
</dbReference>
<evidence type="ECO:0000259" key="7">
    <source>
        <dbReference type="Pfam" id="PF00931"/>
    </source>
</evidence>
<evidence type="ECO:0000256" key="1">
    <source>
        <dbReference type="ARBA" id="ARBA00008894"/>
    </source>
</evidence>
<keyword evidence="2" id="KW-0433">Leucine-rich repeat</keyword>
<evidence type="ECO:0000256" key="6">
    <source>
        <dbReference type="ARBA" id="ARBA00022840"/>
    </source>
</evidence>
<dbReference type="InterPro" id="IPR041118">
    <property type="entry name" value="Rx_N"/>
</dbReference>
<evidence type="ECO:0000256" key="3">
    <source>
        <dbReference type="ARBA" id="ARBA00022737"/>
    </source>
</evidence>
<sequence length="1443" mass="163540">MSTALAIGGWFAQGFIQTLLDKASDSAVQRLAGLRGLDGDLRRLRASLFKIHALLDMAERRRCYSSNLVELMKQLKDASFDAENLLDEFEYQTLKHKIEGQASDFFTLAFNAAKNLFSADGDDFGSRLRAIQEKLCEIAADMIDIMQLLSMDDEGRQSTGKLVRRETSSFLTEEIVFGRDNEREKVIALLLGSAEGSESSNHVFSVLPLVSIGGVGKTTLAQLVYNDDRVGNYFQLKIWICVSDDFDVKRLTKELIESTTKEEQSGLTNLDTLQSRLKEKIELKRFLLVLDDVWSENKDEWDKLCAPLSFGAHGSKIIVTTRHTKVASIVGTVSTIFLHGLEDDALWELFKKHAFASQIVVEEHPELVIIGRDIAGKLKGSPLAAKTLGSLLRSDLNEQHWRTIMESEVWQLPQQENEILPVLQLSYHYLSGHLKQCFAFCSVFRKDYIFCEHTLVSIWMAEGFIAPQENMRMEDVGSSCFHELVSRSFFQETQRRGRFVMHDLIHDLAQFVSVGECHRVDGDKSEEIPKTICHLSATLTAQRKLMEFSGYHKLRTLMINYQNNQNQFVLRIETPLVPDDLFRRLKDIRVLSLQKCGMKELTETIGEIIHLRYLDISYNSGIVKLPESLCVLYNLQVLRLCGCQLQGFPQGMSNLINLRQLHAADEIVSKVKEVGKLISLQELPIFKVLKYDDGHKLAQLCDLKQLHGELTISNLENVNSEEEASLAKLKNKKYLDALKLEWKSGQESNLEKEHVSEEVLEGLQPHHSLRSLTIRKFNGGVLPSWLQASPVLKLETLKLENCKRCRDLSCTGELPLLKVLHIKGMPQVKQISPSLCCHTKSKFFQQLHELVLEDMLALEELPDLGQLPYLKSLQMKGMNALRCIGNGFHGANGSNWFLRLEKLRLQNMQAMEELPFLGHLPCLKVIDVRQMPALKHIYHAHYDSIERNWFSTLEVMVLENMLSLEELPCLGRLPHVKYLRLDVKKIAHGFFRVPSENNWLPKLEKLELKGIPGYQELPSLEQLPHLTVLHLDGMTSVKAIRQGCTFTAEQIKCFSRLEELVFRDMPAWEEWSWAEGGEHFSCLRRLKIAQCPKLKQLPSLPACLLELELIHVGLTELPGLWKGTNGNSSSKISSVTRLHISECPSLRNLEEGLLSNHLPHINSILILDCVELMFLPVKKFAELTSLEMFSVRHCPKLMMTQSQDIDLQLPTSIKILGLCNCASFGKSLPGCLYSLSLLTRLSISNCPHMETLPGEAMLHLKQLWDVSIKSCVELRSIGGITFLSTLTRFELADCPKLLLNGMVEEGKCSSLLELRVDNTALLKVSPILHSLPSIHFLYIFSSYQAVMFDGEDQGLLQSLTAIKCLEFGLCKNLKSLPTELHSLPSLKSLALFECPEIQSLPEKRLPPFLTDLRFQGCHSLLTKKLEEHLQEIKNSGRFDSVFA</sequence>
<dbReference type="GO" id="GO:0042742">
    <property type="term" value="P:defense response to bacterium"/>
    <property type="evidence" value="ECO:0007669"/>
    <property type="project" value="UniProtKB-ARBA"/>
</dbReference>
<name>A0A8J5INQ8_ZINOF</name>
<dbReference type="PANTHER" id="PTHR36766:SF40">
    <property type="entry name" value="DISEASE RESISTANCE PROTEIN RGA3"/>
    <property type="match status" value="1"/>
</dbReference>
<dbReference type="GO" id="GO:0005524">
    <property type="term" value="F:ATP binding"/>
    <property type="evidence" value="ECO:0007669"/>
    <property type="project" value="UniProtKB-KW"/>
</dbReference>
<comment type="similarity">
    <text evidence="1">Belongs to the disease resistance NB-LRR family.</text>
</comment>
<evidence type="ECO:0000256" key="4">
    <source>
        <dbReference type="ARBA" id="ARBA00022741"/>
    </source>
</evidence>
<dbReference type="EMBL" id="JACMSC010000001">
    <property type="protein sequence ID" value="KAG6536768.1"/>
    <property type="molecule type" value="Genomic_DNA"/>
</dbReference>
<dbReference type="Pfam" id="PF25019">
    <property type="entry name" value="LRR_R13L1-DRL21"/>
    <property type="match status" value="1"/>
</dbReference>
<comment type="caution">
    <text evidence="11">The sequence shown here is derived from an EMBL/GenBank/DDBJ whole genome shotgun (WGS) entry which is preliminary data.</text>
</comment>
<evidence type="ECO:0000313" key="11">
    <source>
        <dbReference type="EMBL" id="KAG6536768.1"/>
    </source>
</evidence>
<keyword evidence="4" id="KW-0547">Nucleotide-binding</keyword>
<dbReference type="InterPro" id="IPR002182">
    <property type="entry name" value="NB-ARC"/>
</dbReference>
<dbReference type="Pfam" id="PF00931">
    <property type="entry name" value="NB-ARC"/>
    <property type="match status" value="1"/>
</dbReference>
<dbReference type="PANTHER" id="PTHR36766">
    <property type="entry name" value="PLANT BROAD-SPECTRUM MILDEW RESISTANCE PROTEIN RPW8"/>
    <property type="match status" value="1"/>
</dbReference>
<evidence type="ECO:0000256" key="2">
    <source>
        <dbReference type="ARBA" id="ARBA00022614"/>
    </source>
</evidence>
<proteinExistence type="inferred from homology"/>
<dbReference type="InterPro" id="IPR058922">
    <property type="entry name" value="WHD_DRP"/>
</dbReference>
<evidence type="ECO:0000259" key="8">
    <source>
        <dbReference type="Pfam" id="PF18052"/>
    </source>
</evidence>
<feature type="domain" description="Disease resistance protein winged helix" evidence="9">
    <location>
        <begin position="443"/>
        <end position="509"/>
    </location>
</feature>
<dbReference type="GO" id="GO:0043531">
    <property type="term" value="F:ADP binding"/>
    <property type="evidence" value="ECO:0007669"/>
    <property type="project" value="InterPro"/>
</dbReference>
<evidence type="ECO:0000313" key="12">
    <source>
        <dbReference type="Proteomes" id="UP000734854"/>
    </source>
</evidence>
<organism evidence="11 12">
    <name type="scientific">Zingiber officinale</name>
    <name type="common">Ginger</name>
    <name type="synonym">Amomum zingiber</name>
    <dbReference type="NCBI Taxonomy" id="94328"/>
    <lineage>
        <taxon>Eukaryota</taxon>
        <taxon>Viridiplantae</taxon>
        <taxon>Streptophyta</taxon>
        <taxon>Embryophyta</taxon>
        <taxon>Tracheophyta</taxon>
        <taxon>Spermatophyta</taxon>
        <taxon>Magnoliopsida</taxon>
        <taxon>Liliopsida</taxon>
        <taxon>Zingiberales</taxon>
        <taxon>Zingiberaceae</taxon>
        <taxon>Zingiber</taxon>
    </lineage>
</organism>
<evidence type="ECO:0000256" key="5">
    <source>
        <dbReference type="ARBA" id="ARBA00022821"/>
    </source>
</evidence>
<evidence type="ECO:0000259" key="10">
    <source>
        <dbReference type="Pfam" id="PF25019"/>
    </source>
</evidence>
<accession>A0A8J5INQ8</accession>
<reference evidence="11 12" key="1">
    <citation type="submission" date="2020-08" db="EMBL/GenBank/DDBJ databases">
        <title>Plant Genome Project.</title>
        <authorList>
            <person name="Zhang R.-G."/>
        </authorList>
    </citation>
    <scope>NUCLEOTIDE SEQUENCE [LARGE SCALE GENOMIC DNA]</scope>
    <source>
        <tissue evidence="11">Rhizome</tissue>
    </source>
</reference>
<feature type="domain" description="R13L1/DRL21-like LRR repeat region" evidence="10">
    <location>
        <begin position="697"/>
        <end position="825"/>
    </location>
</feature>
<feature type="domain" description="Disease resistance N-terminal" evidence="8">
    <location>
        <begin position="15"/>
        <end position="102"/>
    </location>
</feature>
<keyword evidence="3" id="KW-0677">Repeat</keyword>
<keyword evidence="12" id="KW-1185">Reference proteome</keyword>
<dbReference type="FunFam" id="1.10.10.10:FF:000322">
    <property type="entry name" value="Probable disease resistance protein At1g63360"/>
    <property type="match status" value="1"/>
</dbReference>
<dbReference type="InterPro" id="IPR056789">
    <property type="entry name" value="LRR_R13L1-DRL21"/>
</dbReference>
<dbReference type="Pfam" id="PF18052">
    <property type="entry name" value="Rx_N"/>
    <property type="match status" value="1"/>
</dbReference>
<protein>
    <submittedName>
        <fullName evidence="11">Uncharacterized protein</fullName>
    </submittedName>
</protein>
<dbReference type="GO" id="GO:0009626">
    <property type="term" value="P:plant-type hypersensitive response"/>
    <property type="evidence" value="ECO:0007669"/>
    <property type="project" value="UniProtKB-ARBA"/>
</dbReference>